<sequence length="50" mass="5481">MDVEDEIVVTQLKQSPTSSSSSTKKTTKSIDEHVVSQKLSQISTSSNKQQ</sequence>
<organism evidence="2 4">
    <name type="scientific">Rotaria magnacalcarata</name>
    <dbReference type="NCBI Taxonomy" id="392030"/>
    <lineage>
        <taxon>Eukaryota</taxon>
        <taxon>Metazoa</taxon>
        <taxon>Spiralia</taxon>
        <taxon>Gnathifera</taxon>
        <taxon>Rotifera</taxon>
        <taxon>Eurotatoria</taxon>
        <taxon>Bdelloidea</taxon>
        <taxon>Philodinida</taxon>
        <taxon>Philodinidae</taxon>
        <taxon>Rotaria</taxon>
    </lineage>
</organism>
<evidence type="ECO:0000256" key="1">
    <source>
        <dbReference type="SAM" id="MobiDB-lite"/>
    </source>
</evidence>
<evidence type="ECO:0000313" key="4">
    <source>
        <dbReference type="Proteomes" id="UP000681967"/>
    </source>
</evidence>
<feature type="region of interest" description="Disordered" evidence="1">
    <location>
        <begin position="1"/>
        <end position="50"/>
    </location>
</feature>
<comment type="caution">
    <text evidence="2">The sequence shown here is derived from an EMBL/GenBank/DDBJ whole genome shotgun (WGS) entry which is preliminary data.</text>
</comment>
<feature type="compositionally biased region" description="Polar residues" evidence="1">
    <location>
        <begin position="37"/>
        <end position="50"/>
    </location>
</feature>
<proteinExistence type="predicted"/>
<evidence type="ECO:0000313" key="2">
    <source>
        <dbReference type="EMBL" id="CAF4188982.1"/>
    </source>
</evidence>
<name>A0A8S2RX83_9BILA</name>
<gene>
    <name evidence="2" type="ORF">BYL167_LOCUS23154</name>
    <name evidence="3" type="ORF">SMN809_LOCUS25688</name>
</gene>
<dbReference type="EMBL" id="CAJOBI010034522">
    <property type="protein sequence ID" value="CAF4291386.1"/>
    <property type="molecule type" value="Genomic_DNA"/>
</dbReference>
<dbReference type="Proteomes" id="UP000681967">
    <property type="component" value="Unassembled WGS sequence"/>
</dbReference>
<dbReference type="AlphaFoldDB" id="A0A8S2RX83"/>
<reference evidence="2" key="1">
    <citation type="submission" date="2021-02" db="EMBL/GenBank/DDBJ databases">
        <authorList>
            <person name="Nowell W R."/>
        </authorList>
    </citation>
    <scope>NUCLEOTIDE SEQUENCE</scope>
</reference>
<protein>
    <submittedName>
        <fullName evidence="2">Uncharacterized protein</fullName>
    </submittedName>
</protein>
<evidence type="ECO:0000313" key="3">
    <source>
        <dbReference type="EMBL" id="CAF4291386.1"/>
    </source>
</evidence>
<dbReference type="EMBL" id="CAJOBH010015686">
    <property type="protein sequence ID" value="CAF4188982.1"/>
    <property type="molecule type" value="Genomic_DNA"/>
</dbReference>
<feature type="compositionally biased region" description="Low complexity" evidence="1">
    <location>
        <begin position="13"/>
        <end position="24"/>
    </location>
</feature>
<dbReference type="Proteomes" id="UP000676336">
    <property type="component" value="Unassembled WGS sequence"/>
</dbReference>
<accession>A0A8S2RX83</accession>
<feature type="non-terminal residue" evidence="2">
    <location>
        <position position="1"/>
    </location>
</feature>